<comment type="caution">
    <text evidence="3">The sequence shown here is derived from an EMBL/GenBank/DDBJ whole genome shotgun (WGS) entry which is preliminary data.</text>
</comment>
<feature type="non-terminal residue" evidence="3">
    <location>
        <position position="1"/>
    </location>
</feature>
<feature type="domain" description="Capsule synthesis protein CapA" evidence="2">
    <location>
        <begin position="56"/>
        <end position="300"/>
    </location>
</feature>
<dbReference type="Proteomes" id="UP000230447">
    <property type="component" value="Unassembled WGS sequence"/>
</dbReference>
<organism evidence="3 4">
    <name type="scientific">bacterium (Candidatus Gribaldobacteria) CG23_combo_of_CG06-09_8_20_14_all_37_87_8</name>
    <dbReference type="NCBI Taxonomy" id="2014278"/>
    <lineage>
        <taxon>Bacteria</taxon>
        <taxon>Candidatus Gribaldobacteria</taxon>
    </lineage>
</organism>
<proteinExistence type="inferred from homology"/>
<dbReference type="EMBL" id="PCSB01000015">
    <property type="protein sequence ID" value="PIP31961.1"/>
    <property type="molecule type" value="Genomic_DNA"/>
</dbReference>
<accession>A0A2G9ZFR3</accession>
<dbReference type="PANTHER" id="PTHR33393:SF11">
    <property type="entry name" value="POLYGLUTAMINE SYNTHESIS ACCESSORY PROTEIN RV0574C-RELATED"/>
    <property type="match status" value="1"/>
</dbReference>
<dbReference type="AlphaFoldDB" id="A0A2G9ZFR3"/>
<protein>
    <recommendedName>
        <fullName evidence="2">Capsule synthesis protein CapA domain-containing protein</fullName>
    </recommendedName>
</protein>
<dbReference type="InterPro" id="IPR029052">
    <property type="entry name" value="Metallo-depent_PP-like"/>
</dbReference>
<dbReference type="PANTHER" id="PTHR33393">
    <property type="entry name" value="POLYGLUTAMINE SYNTHESIS ACCESSORY PROTEIN RV0574C-RELATED"/>
    <property type="match status" value="1"/>
</dbReference>
<dbReference type="InterPro" id="IPR052169">
    <property type="entry name" value="CW_Biosynth-Accessory"/>
</dbReference>
<gene>
    <name evidence="3" type="ORF">COX24_00715</name>
</gene>
<sequence>MPFKKNLFWFCLLLLLFGVVFLIIGLRHSFKSFVIKNPNFSLKVKQNQNQIEPIIKIIAVGDIMLDRGVEYMINKEAEGDFTFPFQEIKASFAGADLVFGNLESIISSKGYKVGSIYSFRAEPEALDGLIYAGFNVLNLAHNHCLDYTSLALEDTMERLETAGVAFIGAGRNAQEAFSLKVLEVKGVKIGFLGYTNLGPISWRAGLEDRTGIAWIDRKSFPSLKENVKMAKSEVDVLIVSLHAGEEYQVEPTLFQKDFANLVIAEGADLVLMHHSHVVGPLEMVQGRFVAYSLGNFIFDQAFSEATMEGGWLEITLQGKAISEVVLKKVKLNEFYQSALQN</sequence>
<comment type="similarity">
    <text evidence="1">Belongs to the CapA family.</text>
</comment>
<evidence type="ECO:0000313" key="4">
    <source>
        <dbReference type="Proteomes" id="UP000230447"/>
    </source>
</evidence>
<name>A0A2G9ZFR3_9BACT</name>
<dbReference type="CDD" id="cd07381">
    <property type="entry name" value="MPP_CapA"/>
    <property type="match status" value="1"/>
</dbReference>
<reference evidence="3 4" key="1">
    <citation type="submission" date="2017-09" db="EMBL/GenBank/DDBJ databases">
        <title>Depth-based differentiation of microbial function through sediment-hosted aquifers and enrichment of novel symbionts in the deep terrestrial subsurface.</title>
        <authorList>
            <person name="Probst A.J."/>
            <person name="Ladd B."/>
            <person name="Jarett J.K."/>
            <person name="Geller-Mcgrath D.E."/>
            <person name="Sieber C.M."/>
            <person name="Emerson J.B."/>
            <person name="Anantharaman K."/>
            <person name="Thomas B.C."/>
            <person name="Malmstrom R."/>
            <person name="Stieglmeier M."/>
            <person name="Klingl A."/>
            <person name="Woyke T."/>
            <person name="Ryan C.M."/>
            <person name="Banfield J.F."/>
        </authorList>
    </citation>
    <scope>NUCLEOTIDE SEQUENCE [LARGE SCALE GENOMIC DNA]</scope>
    <source>
        <strain evidence="3">CG23_combo_of_CG06-09_8_20_14_all_37_87_8</strain>
    </source>
</reference>
<dbReference type="InterPro" id="IPR019079">
    <property type="entry name" value="Capsule_synth_CapA"/>
</dbReference>
<dbReference type="Gene3D" id="3.60.21.10">
    <property type="match status" value="1"/>
</dbReference>
<dbReference type="SMART" id="SM00854">
    <property type="entry name" value="PGA_cap"/>
    <property type="match status" value="1"/>
</dbReference>
<evidence type="ECO:0000313" key="3">
    <source>
        <dbReference type="EMBL" id="PIP31961.1"/>
    </source>
</evidence>
<dbReference type="SUPFAM" id="SSF56300">
    <property type="entry name" value="Metallo-dependent phosphatases"/>
    <property type="match status" value="1"/>
</dbReference>
<evidence type="ECO:0000259" key="2">
    <source>
        <dbReference type="SMART" id="SM00854"/>
    </source>
</evidence>
<dbReference type="Pfam" id="PF09587">
    <property type="entry name" value="PGA_cap"/>
    <property type="match status" value="1"/>
</dbReference>
<evidence type="ECO:0000256" key="1">
    <source>
        <dbReference type="ARBA" id="ARBA00005662"/>
    </source>
</evidence>